<evidence type="ECO:0000313" key="11">
    <source>
        <dbReference type="Proteomes" id="UP001054889"/>
    </source>
</evidence>
<evidence type="ECO:0000256" key="6">
    <source>
        <dbReference type="ARBA" id="ARBA00023187"/>
    </source>
</evidence>
<dbReference type="GO" id="GO:0046540">
    <property type="term" value="C:U4/U6 x U5 tri-snRNP complex"/>
    <property type="evidence" value="ECO:0007669"/>
    <property type="project" value="TreeGrafter"/>
</dbReference>
<keyword evidence="6" id="KW-0508">mRNA splicing</keyword>
<dbReference type="SUPFAM" id="SSF158230">
    <property type="entry name" value="PRP4-like"/>
    <property type="match status" value="1"/>
</dbReference>
<dbReference type="FunFam" id="1.20.940.10:FF:000004">
    <property type="entry name" value="Pre-mRNA-splicing factor 18"/>
    <property type="match status" value="1"/>
</dbReference>
<proteinExistence type="inferred from homology"/>
<keyword evidence="4" id="KW-0507">mRNA processing</keyword>
<gene>
    <name evidence="10" type="primary">gb21144</name>
    <name evidence="10" type="ORF">PR202_gb21144</name>
</gene>
<dbReference type="AlphaFoldDB" id="A0AAV5FCL5"/>
<dbReference type="Pfam" id="PF08799">
    <property type="entry name" value="PRP4"/>
    <property type="match status" value="1"/>
</dbReference>
<comment type="similarity">
    <text evidence="2">Belongs to the PRP18 family.</text>
</comment>
<comment type="caution">
    <text evidence="10">The sequence shown here is derived from an EMBL/GenBank/DDBJ whole genome shotgun (WGS) entry which is preliminary data.</text>
</comment>
<evidence type="ECO:0000256" key="7">
    <source>
        <dbReference type="ARBA" id="ARBA00023242"/>
    </source>
</evidence>
<comment type="subcellular location">
    <subcellularLocation>
        <location evidence="1">Nucleus</location>
    </subcellularLocation>
</comment>
<evidence type="ECO:0000313" key="10">
    <source>
        <dbReference type="EMBL" id="GJN32628.1"/>
    </source>
</evidence>
<keyword evidence="5" id="KW-0747">Spliceosome</keyword>
<dbReference type="GO" id="GO:0071021">
    <property type="term" value="C:U2-type post-spliceosomal complex"/>
    <property type="evidence" value="ECO:0007669"/>
    <property type="project" value="TreeGrafter"/>
</dbReference>
<dbReference type="PANTHER" id="PTHR13007:SF19">
    <property type="entry name" value="PRE-MRNA-SPLICING FACTOR 18"/>
    <property type="match status" value="1"/>
</dbReference>
<evidence type="ECO:0000256" key="1">
    <source>
        <dbReference type="ARBA" id="ARBA00004123"/>
    </source>
</evidence>
<accession>A0AAV5FCL5</accession>
<evidence type="ECO:0000256" key="3">
    <source>
        <dbReference type="ARBA" id="ARBA00018242"/>
    </source>
</evidence>
<name>A0AAV5FCL5_ELECO</name>
<feature type="compositionally biased region" description="Low complexity" evidence="8">
    <location>
        <begin position="69"/>
        <end position="88"/>
    </location>
</feature>
<feature type="compositionally biased region" description="Acidic residues" evidence="8">
    <location>
        <begin position="168"/>
        <end position="178"/>
    </location>
</feature>
<keyword evidence="7" id="KW-0539">Nucleus</keyword>
<dbReference type="Proteomes" id="UP001054889">
    <property type="component" value="Unassembled WGS sequence"/>
</dbReference>
<dbReference type="SMART" id="SM00500">
    <property type="entry name" value="SFM"/>
    <property type="match status" value="1"/>
</dbReference>
<dbReference type="InterPro" id="IPR039979">
    <property type="entry name" value="PRPF18"/>
</dbReference>
<dbReference type="Gene3D" id="4.10.280.110">
    <property type="entry name" value="Pre-mRNA processing factor 4 domain"/>
    <property type="match status" value="1"/>
</dbReference>
<dbReference type="InterPro" id="IPR014906">
    <property type="entry name" value="PRP4-like"/>
</dbReference>
<organism evidence="10 11">
    <name type="scientific">Eleusine coracana subsp. coracana</name>
    <dbReference type="NCBI Taxonomy" id="191504"/>
    <lineage>
        <taxon>Eukaryota</taxon>
        <taxon>Viridiplantae</taxon>
        <taxon>Streptophyta</taxon>
        <taxon>Embryophyta</taxon>
        <taxon>Tracheophyta</taxon>
        <taxon>Spermatophyta</taxon>
        <taxon>Magnoliopsida</taxon>
        <taxon>Liliopsida</taxon>
        <taxon>Poales</taxon>
        <taxon>Poaceae</taxon>
        <taxon>PACMAD clade</taxon>
        <taxon>Chloridoideae</taxon>
        <taxon>Cynodonteae</taxon>
        <taxon>Eleusininae</taxon>
        <taxon>Eleusine</taxon>
    </lineage>
</organism>
<feature type="region of interest" description="Disordered" evidence="8">
    <location>
        <begin position="47"/>
        <end position="88"/>
    </location>
</feature>
<reference evidence="10" key="1">
    <citation type="journal article" date="2018" name="DNA Res.">
        <title>Multiple hybrid de novo genome assembly of finger millet, an orphan allotetraploid crop.</title>
        <authorList>
            <person name="Hatakeyama M."/>
            <person name="Aluri S."/>
            <person name="Balachadran M.T."/>
            <person name="Sivarajan S.R."/>
            <person name="Patrignani A."/>
            <person name="Gruter S."/>
            <person name="Poveda L."/>
            <person name="Shimizu-Inatsugi R."/>
            <person name="Baeten J."/>
            <person name="Francoijs K.J."/>
            <person name="Nataraja K.N."/>
            <person name="Reddy Y.A.N."/>
            <person name="Phadnis S."/>
            <person name="Ravikumar R.L."/>
            <person name="Schlapbach R."/>
            <person name="Sreeman S.M."/>
            <person name="Shimizu K.K."/>
        </authorList>
    </citation>
    <scope>NUCLEOTIDE SEQUENCE</scope>
</reference>
<dbReference type="EMBL" id="BQKI01000084">
    <property type="protein sequence ID" value="GJN32628.1"/>
    <property type="molecule type" value="Genomic_DNA"/>
</dbReference>
<feature type="region of interest" description="Disordered" evidence="8">
    <location>
        <begin position="142"/>
        <end position="181"/>
    </location>
</feature>
<dbReference type="Pfam" id="PF02840">
    <property type="entry name" value="Prp18"/>
    <property type="match status" value="1"/>
</dbReference>
<reference evidence="10" key="2">
    <citation type="submission" date="2021-12" db="EMBL/GenBank/DDBJ databases">
        <title>Resequencing data analysis of finger millet.</title>
        <authorList>
            <person name="Hatakeyama M."/>
            <person name="Aluri S."/>
            <person name="Balachadran M.T."/>
            <person name="Sivarajan S.R."/>
            <person name="Poveda L."/>
            <person name="Shimizu-Inatsugi R."/>
            <person name="Schlapbach R."/>
            <person name="Sreeman S.M."/>
            <person name="Shimizu K.K."/>
        </authorList>
    </citation>
    <scope>NUCLEOTIDE SEQUENCE</scope>
</reference>
<dbReference type="GO" id="GO:0000350">
    <property type="term" value="P:generation of catalytic spliceosome for second transesterification step"/>
    <property type="evidence" value="ECO:0007669"/>
    <property type="project" value="TreeGrafter"/>
</dbReference>
<protein>
    <recommendedName>
        <fullName evidence="3">Pre-mRNA-splicing factor 18</fullName>
    </recommendedName>
</protein>
<evidence type="ECO:0000256" key="2">
    <source>
        <dbReference type="ARBA" id="ARBA00008137"/>
    </source>
</evidence>
<evidence type="ECO:0000256" key="5">
    <source>
        <dbReference type="ARBA" id="ARBA00022728"/>
    </source>
</evidence>
<dbReference type="PANTHER" id="PTHR13007">
    <property type="entry name" value="PRE-MRNA SPLICING FACTOR-RELATED"/>
    <property type="match status" value="1"/>
</dbReference>
<evidence type="ECO:0000259" key="9">
    <source>
        <dbReference type="SMART" id="SM00500"/>
    </source>
</evidence>
<feature type="domain" description="Pre-mRNA processing factor 4 (PRP4)-like" evidence="9">
    <location>
        <begin position="89"/>
        <end position="139"/>
    </location>
</feature>
<dbReference type="InterPro" id="IPR036285">
    <property type="entry name" value="PRP4-like_sf"/>
</dbReference>
<dbReference type="SUPFAM" id="SSF47938">
    <property type="entry name" value="Functional domain of the splicing factor Prp18"/>
    <property type="match status" value="1"/>
</dbReference>
<dbReference type="GO" id="GO:0005682">
    <property type="term" value="C:U5 snRNP"/>
    <property type="evidence" value="ECO:0007669"/>
    <property type="project" value="TreeGrafter"/>
</dbReference>
<keyword evidence="11" id="KW-1185">Reference proteome</keyword>
<dbReference type="Gene3D" id="1.20.940.10">
    <property type="entry name" value="Functional domain of the splicing factor Prp18"/>
    <property type="match status" value="1"/>
</dbReference>
<evidence type="ECO:0000256" key="4">
    <source>
        <dbReference type="ARBA" id="ARBA00022664"/>
    </source>
</evidence>
<sequence>MDLLKVELQRKRKTAADDFAGKCFMRRSDLEQKKVQKRHDEHRCKLLVKARDPARFPKPAAASGPNEPGDAAGGDSSPSSSFSPPAFDLPHHEVVRRLRVLRQPATLFGEDDDARLERLKLVLKYSMVDDLDMAEGMVETRKRRKVAGGRYTNAKGRRVGGAAGGNSADEEDGDGDDDDTKRMNANFEELCEEDRILVFFKRLLNEWKQELDAMTELEKGTADGKLMVAAFNQRARDLDPLFHLCRRKVVPDDIREALLVIVECCMKQNYLAASEQYIKLAIGNAAWPIGVTMVGIHERSAREKIHAKSVAHIMNDETTRRYLQSIKRLMTRCQPHYPAQP</sequence>
<dbReference type="InterPro" id="IPR004098">
    <property type="entry name" value="Prp18"/>
</dbReference>
<evidence type="ECO:0000256" key="8">
    <source>
        <dbReference type="SAM" id="MobiDB-lite"/>
    </source>
</evidence>